<keyword evidence="2" id="KW-0805">Transcription regulation</keyword>
<keyword evidence="10" id="KW-1185">Reference proteome</keyword>
<evidence type="ECO:0000256" key="2">
    <source>
        <dbReference type="ARBA" id="ARBA00023015"/>
    </source>
</evidence>
<dbReference type="OrthoDB" id="9779069at2"/>
<sequence>MKQLRIILADDEPITLLDIKEILTEEGFMVIGECEDGVSAVNLAKVLKPDLVILDIKMPIMNGIDAAKILSQERIAPVLLLTAYSSDEFINQAGAAGVLAYLVKPVTKNSLIAACKIALKRAEEFNVLRNENLSLQDALETRKLIERAKGILEKKYLLSEEKAFNKIRQISMEKSKSMKEVAKAIILSLS</sequence>
<evidence type="ECO:0000313" key="10">
    <source>
        <dbReference type="Proteomes" id="UP000298460"/>
    </source>
</evidence>
<dbReference type="GO" id="GO:0032993">
    <property type="term" value="C:protein-DNA complex"/>
    <property type="evidence" value="ECO:0007669"/>
    <property type="project" value="TreeGrafter"/>
</dbReference>
<dbReference type="AlphaFoldDB" id="A0A4Z0QXA0"/>
<dbReference type="InterPro" id="IPR005561">
    <property type="entry name" value="ANTAR"/>
</dbReference>
<evidence type="ECO:0000256" key="4">
    <source>
        <dbReference type="ARBA" id="ARBA00023163"/>
    </source>
</evidence>
<comment type="function">
    <text evidence="5">May play the central regulatory role in sporulation. It may be an element of the effector pathway responsible for the activation of sporulation genes in response to nutritional stress. Spo0A may act in concert with spo0H (a sigma factor) to control the expression of some genes that are critical to the sporulation process.</text>
</comment>
<dbReference type="Gene3D" id="3.40.50.2300">
    <property type="match status" value="1"/>
</dbReference>
<dbReference type="PROSITE" id="PS50110">
    <property type="entry name" value="RESPONSE_REGULATORY"/>
    <property type="match status" value="1"/>
</dbReference>
<evidence type="ECO:0000256" key="1">
    <source>
        <dbReference type="ARBA" id="ARBA00018672"/>
    </source>
</evidence>
<dbReference type="GO" id="GO:0000976">
    <property type="term" value="F:transcription cis-regulatory region binding"/>
    <property type="evidence" value="ECO:0007669"/>
    <property type="project" value="TreeGrafter"/>
</dbReference>
<name>A0A4Z0QXA0_9FIRM</name>
<evidence type="ECO:0000256" key="5">
    <source>
        <dbReference type="ARBA" id="ARBA00024867"/>
    </source>
</evidence>
<dbReference type="InterPro" id="IPR001789">
    <property type="entry name" value="Sig_transdc_resp-reg_receiver"/>
</dbReference>
<dbReference type="GO" id="GO:0005829">
    <property type="term" value="C:cytosol"/>
    <property type="evidence" value="ECO:0007669"/>
    <property type="project" value="TreeGrafter"/>
</dbReference>
<dbReference type="RefSeq" id="WP_135552635.1">
    <property type="nucleotide sequence ID" value="NZ_SPQQ01000021.1"/>
</dbReference>
<organism evidence="9 10">
    <name type="scientific">Desulfosporosinus fructosivorans</name>
    <dbReference type="NCBI Taxonomy" id="2018669"/>
    <lineage>
        <taxon>Bacteria</taxon>
        <taxon>Bacillati</taxon>
        <taxon>Bacillota</taxon>
        <taxon>Clostridia</taxon>
        <taxon>Eubacteriales</taxon>
        <taxon>Desulfitobacteriaceae</taxon>
        <taxon>Desulfosporosinus</taxon>
    </lineage>
</organism>
<keyword evidence="3" id="KW-0238">DNA-binding</keyword>
<dbReference type="GO" id="GO:0000156">
    <property type="term" value="F:phosphorelay response regulator activity"/>
    <property type="evidence" value="ECO:0007669"/>
    <property type="project" value="TreeGrafter"/>
</dbReference>
<dbReference type="GO" id="GO:0006355">
    <property type="term" value="P:regulation of DNA-templated transcription"/>
    <property type="evidence" value="ECO:0007669"/>
    <property type="project" value="TreeGrafter"/>
</dbReference>
<dbReference type="Pfam" id="PF00072">
    <property type="entry name" value="Response_reg"/>
    <property type="match status" value="1"/>
</dbReference>
<comment type="caution">
    <text evidence="9">The sequence shown here is derived from an EMBL/GenBank/DDBJ whole genome shotgun (WGS) entry which is preliminary data.</text>
</comment>
<evidence type="ECO:0000256" key="6">
    <source>
        <dbReference type="PROSITE-ProRule" id="PRU00169"/>
    </source>
</evidence>
<dbReference type="PANTHER" id="PTHR48111">
    <property type="entry name" value="REGULATOR OF RPOS"/>
    <property type="match status" value="1"/>
</dbReference>
<dbReference type="Proteomes" id="UP000298460">
    <property type="component" value="Unassembled WGS sequence"/>
</dbReference>
<dbReference type="InterPro" id="IPR011006">
    <property type="entry name" value="CheY-like_superfamily"/>
</dbReference>
<dbReference type="SMART" id="SM01012">
    <property type="entry name" value="ANTAR"/>
    <property type="match status" value="1"/>
</dbReference>
<evidence type="ECO:0000259" key="7">
    <source>
        <dbReference type="PROSITE" id="PS50110"/>
    </source>
</evidence>
<dbReference type="GO" id="GO:0003723">
    <property type="term" value="F:RNA binding"/>
    <property type="evidence" value="ECO:0007669"/>
    <property type="project" value="InterPro"/>
</dbReference>
<evidence type="ECO:0000256" key="3">
    <source>
        <dbReference type="ARBA" id="ARBA00023125"/>
    </source>
</evidence>
<keyword evidence="6" id="KW-0597">Phosphoprotein</keyword>
<dbReference type="InterPro" id="IPR036388">
    <property type="entry name" value="WH-like_DNA-bd_sf"/>
</dbReference>
<keyword evidence="4" id="KW-0804">Transcription</keyword>
<proteinExistence type="predicted"/>
<dbReference type="InterPro" id="IPR039420">
    <property type="entry name" value="WalR-like"/>
</dbReference>
<dbReference type="PIRSF" id="PIRSF036382">
    <property type="entry name" value="RR_antiterm"/>
    <property type="match status" value="1"/>
</dbReference>
<feature type="domain" description="Response regulatory" evidence="7">
    <location>
        <begin position="5"/>
        <end position="119"/>
    </location>
</feature>
<dbReference type="PROSITE" id="PS50921">
    <property type="entry name" value="ANTAR"/>
    <property type="match status" value="1"/>
</dbReference>
<dbReference type="PANTHER" id="PTHR48111:SF69">
    <property type="entry name" value="RESPONSE REGULATOR RECEIVER"/>
    <property type="match status" value="1"/>
</dbReference>
<dbReference type="SUPFAM" id="SSF52172">
    <property type="entry name" value="CheY-like"/>
    <property type="match status" value="1"/>
</dbReference>
<feature type="domain" description="ANTAR" evidence="8">
    <location>
        <begin position="125"/>
        <end position="186"/>
    </location>
</feature>
<evidence type="ECO:0000259" key="8">
    <source>
        <dbReference type="PROSITE" id="PS50921"/>
    </source>
</evidence>
<dbReference type="Gene3D" id="1.10.10.10">
    <property type="entry name" value="Winged helix-like DNA-binding domain superfamily/Winged helix DNA-binding domain"/>
    <property type="match status" value="1"/>
</dbReference>
<reference evidence="9 10" key="1">
    <citation type="submission" date="2019-03" db="EMBL/GenBank/DDBJ databases">
        <title>Draft Genome Sequence of Desulfosporosinus fructosivorans Strain 63.6F, Isolated from Marine Sediment in the Baltic Sea.</title>
        <authorList>
            <person name="Hausmann B."/>
            <person name="Vandieken V."/>
            <person name="Pjevac P."/>
            <person name="Schreck K."/>
            <person name="Herbold C.W."/>
            <person name="Loy A."/>
        </authorList>
    </citation>
    <scope>NUCLEOTIDE SEQUENCE [LARGE SCALE GENOMIC DNA]</scope>
    <source>
        <strain evidence="9 10">63.6F</strain>
    </source>
</reference>
<dbReference type="InterPro" id="IPR008327">
    <property type="entry name" value="Sig_transdc_resp-reg_antiterm"/>
</dbReference>
<dbReference type="Pfam" id="PF03861">
    <property type="entry name" value="ANTAR"/>
    <property type="match status" value="1"/>
</dbReference>
<evidence type="ECO:0000313" key="9">
    <source>
        <dbReference type="EMBL" id="TGE35050.1"/>
    </source>
</evidence>
<dbReference type="EMBL" id="SPQQ01000021">
    <property type="protein sequence ID" value="TGE35050.1"/>
    <property type="molecule type" value="Genomic_DNA"/>
</dbReference>
<gene>
    <name evidence="9" type="ORF">E4K67_27460</name>
</gene>
<dbReference type="SMART" id="SM00448">
    <property type="entry name" value="REC"/>
    <property type="match status" value="1"/>
</dbReference>
<accession>A0A4Z0QXA0</accession>
<feature type="modified residue" description="4-aspartylphosphate" evidence="6">
    <location>
        <position position="55"/>
    </location>
</feature>
<protein>
    <recommendedName>
        <fullName evidence="1">Stage 0 sporulation protein A homolog</fullName>
    </recommendedName>
</protein>